<reference evidence="2 3" key="1">
    <citation type="journal article" date="2019" name="Int. J. Syst. Evol. Microbiol.">
        <title>The Global Catalogue of Microorganisms (GCM) 10K type strain sequencing project: providing services to taxonomists for standard genome sequencing and annotation.</title>
        <authorList>
            <consortium name="The Broad Institute Genomics Platform"/>
            <consortium name="The Broad Institute Genome Sequencing Center for Infectious Disease"/>
            <person name="Wu L."/>
            <person name="Ma J."/>
        </authorList>
    </citation>
    <scope>NUCLEOTIDE SEQUENCE [LARGE SCALE GENOMIC DNA]</scope>
    <source>
        <strain evidence="2 3">RDMS1</strain>
    </source>
</reference>
<dbReference type="SUPFAM" id="SSF52402">
    <property type="entry name" value="Adenine nucleotide alpha hydrolases-like"/>
    <property type="match status" value="1"/>
</dbReference>
<gene>
    <name evidence="2" type="ORF">ACFQL7_21240</name>
</gene>
<dbReference type="Gene3D" id="3.40.50.620">
    <property type="entry name" value="HUPs"/>
    <property type="match status" value="1"/>
</dbReference>
<accession>A0ABD5YS74</accession>
<dbReference type="Pfam" id="PF00582">
    <property type="entry name" value="Usp"/>
    <property type="match status" value="1"/>
</dbReference>
<sequence length="178" mass="19445">MLFSSEQQSVPQSETVLVLTDGSEKAKRVAEWSLVFVGAPETVVLRIDVLECLDSGVIIQTDTGGLNERARFGDRPPNPASVQTASQHWRHESTVDALHGVPHEALLDYIATNSIDCIVMHTHEQMTPQRSFLGRAFAYIHQAVSIPVITTNGTASSDSPQCELVHAVRKQECISEPG</sequence>
<dbReference type="RefSeq" id="WP_264556455.1">
    <property type="nucleotide sequence ID" value="NZ_CP109980.1"/>
</dbReference>
<evidence type="ECO:0000313" key="3">
    <source>
        <dbReference type="Proteomes" id="UP001596417"/>
    </source>
</evidence>
<organism evidence="2 3">
    <name type="scientific">Halocatena marina</name>
    <dbReference type="NCBI Taxonomy" id="2934937"/>
    <lineage>
        <taxon>Archaea</taxon>
        <taxon>Methanobacteriati</taxon>
        <taxon>Methanobacteriota</taxon>
        <taxon>Stenosarchaea group</taxon>
        <taxon>Halobacteria</taxon>
        <taxon>Halobacteriales</taxon>
        <taxon>Natronomonadaceae</taxon>
        <taxon>Halocatena</taxon>
    </lineage>
</organism>
<feature type="domain" description="UspA" evidence="1">
    <location>
        <begin position="14"/>
        <end position="149"/>
    </location>
</feature>
<protein>
    <submittedName>
        <fullName evidence="2">Universal stress protein</fullName>
    </submittedName>
</protein>
<dbReference type="AlphaFoldDB" id="A0ABD5YS74"/>
<evidence type="ECO:0000313" key="2">
    <source>
        <dbReference type="EMBL" id="MFC7192078.1"/>
    </source>
</evidence>
<name>A0ABD5YS74_9EURY</name>
<dbReference type="InterPro" id="IPR014729">
    <property type="entry name" value="Rossmann-like_a/b/a_fold"/>
</dbReference>
<dbReference type="GeneID" id="76201764"/>
<evidence type="ECO:0000259" key="1">
    <source>
        <dbReference type="Pfam" id="PF00582"/>
    </source>
</evidence>
<dbReference type="EMBL" id="JBHTAX010000004">
    <property type="protein sequence ID" value="MFC7192078.1"/>
    <property type="molecule type" value="Genomic_DNA"/>
</dbReference>
<keyword evidence="3" id="KW-1185">Reference proteome</keyword>
<dbReference type="InterPro" id="IPR006016">
    <property type="entry name" value="UspA"/>
</dbReference>
<dbReference type="Proteomes" id="UP001596417">
    <property type="component" value="Unassembled WGS sequence"/>
</dbReference>
<proteinExistence type="predicted"/>
<comment type="caution">
    <text evidence="2">The sequence shown here is derived from an EMBL/GenBank/DDBJ whole genome shotgun (WGS) entry which is preliminary data.</text>
</comment>